<comment type="subcellular location">
    <subcellularLocation>
        <location evidence="1">Cell membrane</location>
    </subcellularLocation>
    <subcellularLocation>
        <location evidence="2">Cytoplasm</location>
    </subcellularLocation>
</comment>
<dbReference type="EMBL" id="JAPWTJ010002082">
    <property type="protein sequence ID" value="KAJ8968020.1"/>
    <property type="molecule type" value="Genomic_DNA"/>
</dbReference>
<keyword evidence="4" id="KW-1003">Cell membrane</keyword>
<dbReference type="InterPro" id="IPR050503">
    <property type="entry name" value="cAMP-dep_PK_reg_su-like"/>
</dbReference>
<evidence type="ECO:0000256" key="8">
    <source>
        <dbReference type="ARBA" id="ARBA00022737"/>
    </source>
</evidence>
<keyword evidence="8" id="KW-0677">Repeat</keyword>
<keyword evidence="10" id="KW-0472">Membrane</keyword>
<evidence type="ECO:0000256" key="11">
    <source>
        <dbReference type="ARBA" id="ARBA00023149"/>
    </source>
</evidence>
<dbReference type="Gene3D" id="1.20.5.170">
    <property type="match status" value="1"/>
</dbReference>
<keyword evidence="17" id="KW-1185">Reference proteome</keyword>
<dbReference type="PANTHER" id="PTHR11635:SF153">
    <property type="entry name" value="CAMP-DEPENDENT PROTEIN KINASE TYPE II-ALPHA REGULATORY SUBUNIT"/>
    <property type="match status" value="1"/>
</dbReference>
<evidence type="ECO:0000256" key="14">
    <source>
        <dbReference type="SAM" id="Coils"/>
    </source>
</evidence>
<dbReference type="CDD" id="cd00038">
    <property type="entry name" value="CAP_ED"/>
    <property type="match status" value="1"/>
</dbReference>
<dbReference type="PANTHER" id="PTHR11635">
    <property type="entry name" value="CAMP-DEPENDENT PROTEIN KINASE REGULATORY CHAIN"/>
    <property type="match status" value="1"/>
</dbReference>
<dbReference type="InterPro" id="IPR018490">
    <property type="entry name" value="cNMP-bd_dom_sf"/>
</dbReference>
<protein>
    <recommendedName>
        <fullName evidence="13">cAMP-dependent protein kinase type II-alpha regulatory subunit</fullName>
    </recommendedName>
</protein>
<accession>A0ABQ9IWY6</accession>
<dbReference type="InterPro" id="IPR014710">
    <property type="entry name" value="RmlC-like_jellyroll"/>
</dbReference>
<keyword evidence="11" id="KW-0114">cAMP</keyword>
<feature type="coiled-coil region" evidence="14">
    <location>
        <begin position="35"/>
        <end position="76"/>
    </location>
</feature>
<keyword evidence="7" id="KW-0116">cAMP-binding</keyword>
<dbReference type="CDD" id="cd12086">
    <property type="entry name" value="DD_cGKI-beta"/>
    <property type="match status" value="1"/>
</dbReference>
<evidence type="ECO:0000256" key="10">
    <source>
        <dbReference type="ARBA" id="ARBA00023136"/>
    </source>
</evidence>
<evidence type="ECO:0000313" key="17">
    <source>
        <dbReference type="Proteomes" id="UP001162164"/>
    </source>
</evidence>
<evidence type="ECO:0000256" key="1">
    <source>
        <dbReference type="ARBA" id="ARBA00004236"/>
    </source>
</evidence>
<gene>
    <name evidence="16" type="ORF">NQ317_003931</name>
</gene>
<sequence>MSCYSFITKLLHRKKIEAECDILDNEMPPSETEMVTSLKRLLEEKNRELKLKEETISLLEKELDDKDALVKYLRNEIDKFRQVVRPLTQKIINKQLNLGDEPCIGSGTGNNKVQASAEPRIKRQAISAEPLNSQGGDLHIKKIPKGPRSRELIKAAILDNDFMKNLEITQIREIVDCMYPEEYKGESIIIREGDVGSTVYVLEGKLFLT</sequence>
<evidence type="ECO:0000313" key="16">
    <source>
        <dbReference type="EMBL" id="KAJ8968020.1"/>
    </source>
</evidence>
<evidence type="ECO:0000256" key="9">
    <source>
        <dbReference type="ARBA" id="ARBA00022741"/>
    </source>
</evidence>
<dbReference type="Gene3D" id="2.60.120.10">
    <property type="entry name" value="Jelly Rolls"/>
    <property type="match status" value="1"/>
</dbReference>
<reference evidence="16" key="1">
    <citation type="journal article" date="2023" name="Insect Mol. Biol.">
        <title>Genome sequencing provides insights into the evolution of gene families encoding plant cell wall-degrading enzymes in longhorned beetles.</title>
        <authorList>
            <person name="Shin N.R."/>
            <person name="Okamura Y."/>
            <person name="Kirsch R."/>
            <person name="Pauchet Y."/>
        </authorList>
    </citation>
    <scope>NUCLEOTIDE SEQUENCE</scope>
    <source>
        <strain evidence="16">MMC_N1</strain>
    </source>
</reference>
<dbReference type="PROSITE" id="PS50042">
    <property type="entry name" value="CNMP_BINDING_3"/>
    <property type="match status" value="1"/>
</dbReference>
<dbReference type="SUPFAM" id="SSF51206">
    <property type="entry name" value="cAMP-binding domain-like"/>
    <property type="match status" value="1"/>
</dbReference>
<keyword evidence="6" id="KW-0597">Phosphoprotein</keyword>
<evidence type="ECO:0000256" key="2">
    <source>
        <dbReference type="ARBA" id="ARBA00004496"/>
    </source>
</evidence>
<comment type="function">
    <text evidence="12">Regulatory subunit of the cAMP-dependent protein kinases involved in cAMP signaling in cells. Type II regulatory chains mediate membrane association by binding to anchoring proteins, including the MAP2 kinase.</text>
</comment>
<evidence type="ECO:0000256" key="13">
    <source>
        <dbReference type="ARBA" id="ARBA00041039"/>
    </source>
</evidence>
<dbReference type="Proteomes" id="UP001162164">
    <property type="component" value="Unassembled WGS sequence"/>
</dbReference>
<evidence type="ECO:0000256" key="6">
    <source>
        <dbReference type="ARBA" id="ARBA00022553"/>
    </source>
</evidence>
<evidence type="ECO:0000256" key="5">
    <source>
        <dbReference type="ARBA" id="ARBA00022490"/>
    </source>
</evidence>
<evidence type="ECO:0000256" key="3">
    <source>
        <dbReference type="ARBA" id="ARBA00005753"/>
    </source>
</evidence>
<organism evidence="16 17">
    <name type="scientific">Molorchus minor</name>
    <dbReference type="NCBI Taxonomy" id="1323400"/>
    <lineage>
        <taxon>Eukaryota</taxon>
        <taxon>Metazoa</taxon>
        <taxon>Ecdysozoa</taxon>
        <taxon>Arthropoda</taxon>
        <taxon>Hexapoda</taxon>
        <taxon>Insecta</taxon>
        <taxon>Pterygota</taxon>
        <taxon>Neoptera</taxon>
        <taxon>Endopterygota</taxon>
        <taxon>Coleoptera</taxon>
        <taxon>Polyphaga</taxon>
        <taxon>Cucujiformia</taxon>
        <taxon>Chrysomeloidea</taxon>
        <taxon>Cerambycidae</taxon>
        <taxon>Lamiinae</taxon>
        <taxon>Monochamini</taxon>
        <taxon>Molorchus</taxon>
    </lineage>
</organism>
<comment type="similarity">
    <text evidence="3">Belongs to the cAMP-dependent kinase regulatory chain family.</text>
</comment>
<evidence type="ECO:0000256" key="12">
    <source>
        <dbReference type="ARBA" id="ARBA00037198"/>
    </source>
</evidence>
<keyword evidence="14" id="KW-0175">Coiled coil</keyword>
<feature type="domain" description="Cyclic nucleotide-binding" evidence="15">
    <location>
        <begin position="162"/>
        <end position="203"/>
    </location>
</feature>
<dbReference type="InterPro" id="IPR000595">
    <property type="entry name" value="cNMP-bd_dom"/>
</dbReference>
<proteinExistence type="inferred from homology"/>
<evidence type="ECO:0000256" key="4">
    <source>
        <dbReference type="ARBA" id="ARBA00022475"/>
    </source>
</evidence>
<evidence type="ECO:0000259" key="15">
    <source>
        <dbReference type="PROSITE" id="PS50042"/>
    </source>
</evidence>
<keyword evidence="9" id="KW-0547">Nucleotide-binding</keyword>
<name>A0ABQ9IWY6_9CUCU</name>
<evidence type="ECO:0000256" key="7">
    <source>
        <dbReference type="ARBA" id="ARBA00022566"/>
    </source>
</evidence>
<keyword evidence="5" id="KW-0963">Cytoplasm</keyword>
<comment type="caution">
    <text evidence="16">The sequence shown here is derived from an EMBL/GenBank/DDBJ whole genome shotgun (WGS) entry which is preliminary data.</text>
</comment>